<dbReference type="AlphaFoldDB" id="A0A6J6QMQ4"/>
<gene>
    <name evidence="5" type="ORF">UFOPK2399_01947</name>
</gene>
<dbReference type="CDD" id="cd06439">
    <property type="entry name" value="CESA_like_1"/>
    <property type="match status" value="1"/>
</dbReference>
<evidence type="ECO:0000256" key="2">
    <source>
        <dbReference type="ARBA" id="ARBA00022679"/>
    </source>
</evidence>
<feature type="transmembrane region" description="Helical" evidence="3">
    <location>
        <begin position="12"/>
        <end position="40"/>
    </location>
</feature>
<reference evidence="5" key="1">
    <citation type="submission" date="2020-05" db="EMBL/GenBank/DDBJ databases">
        <authorList>
            <person name="Chiriac C."/>
            <person name="Salcher M."/>
            <person name="Ghai R."/>
            <person name="Kavagutti S V."/>
        </authorList>
    </citation>
    <scope>NUCLEOTIDE SEQUENCE</scope>
</reference>
<evidence type="ECO:0000256" key="1">
    <source>
        <dbReference type="ARBA" id="ARBA00022676"/>
    </source>
</evidence>
<dbReference type="EMBL" id="CAEZXP010000010">
    <property type="protein sequence ID" value="CAB4710188.1"/>
    <property type="molecule type" value="Genomic_DNA"/>
</dbReference>
<feature type="transmembrane region" description="Helical" evidence="3">
    <location>
        <begin position="301"/>
        <end position="321"/>
    </location>
</feature>
<dbReference type="Gene3D" id="3.90.550.10">
    <property type="entry name" value="Spore Coat Polysaccharide Biosynthesis Protein SpsA, Chain A"/>
    <property type="match status" value="1"/>
</dbReference>
<dbReference type="PANTHER" id="PTHR43630">
    <property type="entry name" value="POLY-BETA-1,6-N-ACETYL-D-GLUCOSAMINE SYNTHASE"/>
    <property type="match status" value="1"/>
</dbReference>
<keyword evidence="3" id="KW-1133">Transmembrane helix</keyword>
<name>A0A6J6QMQ4_9ZZZZ</name>
<keyword evidence="2" id="KW-0808">Transferase</keyword>
<proteinExistence type="predicted"/>
<dbReference type="InterPro" id="IPR029044">
    <property type="entry name" value="Nucleotide-diphossugar_trans"/>
</dbReference>
<feature type="transmembrane region" description="Helical" evidence="3">
    <location>
        <begin position="357"/>
        <end position="376"/>
    </location>
</feature>
<sequence>MAAPTSRLAAVLAIAIVFWVCAGLIVWTHAAYGIVVAGLARLHRRRVAAADIVPNVLVVVAAYNEATVIERRLENLLALDYPAEKLTIVVSSDASTDATNDIVARIAEREPRVHLLVHERGGKIQAQDKAVRAFGADVEVLAFSDANCTWAPDALRLLVRPLADPSVGYVCGRLAILDADGINKEGAYWRYEMWLRANESAIGSVTGGNGSIYAVRRDAYIEVHPSMGHDLSFPYRMVQNGFRAVYEPAAVASEKPSKDTEEEYRRKVRMFEHCWLIVLRGKMLRRLPPLYWVAIVSHRHLRYLTGLLHLAALGANLALVVGDSGATIYWVTLAAQLGAGALALLGKARVRVPFAALAWYYTLISWATTKALVNYLRRGVPATWEAAQGTR</sequence>
<organism evidence="5">
    <name type="scientific">freshwater metagenome</name>
    <dbReference type="NCBI Taxonomy" id="449393"/>
    <lineage>
        <taxon>unclassified sequences</taxon>
        <taxon>metagenomes</taxon>
        <taxon>ecological metagenomes</taxon>
    </lineage>
</organism>
<feature type="transmembrane region" description="Helical" evidence="3">
    <location>
        <begin position="327"/>
        <end position="345"/>
    </location>
</feature>
<evidence type="ECO:0000259" key="4">
    <source>
        <dbReference type="Pfam" id="PF00535"/>
    </source>
</evidence>
<keyword evidence="3" id="KW-0812">Transmembrane</keyword>
<keyword evidence="3" id="KW-0472">Membrane</keyword>
<feature type="domain" description="Glycosyltransferase 2-like" evidence="4">
    <location>
        <begin position="58"/>
        <end position="215"/>
    </location>
</feature>
<dbReference type="GO" id="GO:0016757">
    <property type="term" value="F:glycosyltransferase activity"/>
    <property type="evidence" value="ECO:0007669"/>
    <property type="project" value="UniProtKB-KW"/>
</dbReference>
<dbReference type="SUPFAM" id="SSF53448">
    <property type="entry name" value="Nucleotide-diphospho-sugar transferases"/>
    <property type="match status" value="1"/>
</dbReference>
<evidence type="ECO:0000256" key="3">
    <source>
        <dbReference type="SAM" id="Phobius"/>
    </source>
</evidence>
<dbReference type="Pfam" id="PF00535">
    <property type="entry name" value="Glycos_transf_2"/>
    <property type="match status" value="1"/>
</dbReference>
<dbReference type="InterPro" id="IPR001173">
    <property type="entry name" value="Glyco_trans_2-like"/>
</dbReference>
<keyword evidence="1" id="KW-0328">Glycosyltransferase</keyword>
<accession>A0A6J6QMQ4</accession>
<protein>
    <submittedName>
        <fullName evidence="5">Unannotated protein</fullName>
    </submittedName>
</protein>
<dbReference type="PANTHER" id="PTHR43630:SF1">
    <property type="entry name" value="POLY-BETA-1,6-N-ACETYL-D-GLUCOSAMINE SYNTHASE"/>
    <property type="match status" value="1"/>
</dbReference>
<evidence type="ECO:0000313" key="5">
    <source>
        <dbReference type="EMBL" id="CAB4710188.1"/>
    </source>
</evidence>